<dbReference type="HOGENOM" id="CLU_2526972_0_0_1"/>
<proteinExistence type="predicted"/>
<evidence type="ECO:0000313" key="2">
    <source>
        <dbReference type="Proteomes" id="UP000054549"/>
    </source>
</evidence>
<name>A0A0C2TAR8_AMAMK</name>
<sequence>MNSSLHTGFRDRAGDIKLEDSTNNIGSFTAYRLILNTHTQLIHRTTGTIRCYYWTGEANYTREPPVTPPLSGFGLAAGFAIGVG</sequence>
<dbReference type="AlphaFoldDB" id="A0A0C2TAR8"/>
<dbReference type="InParanoid" id="A0A0C2TAR8"/>
<reference evidence="1 2" key="1">
    <citation type="submission" date="2014-04" db="EMBL/GenBank/DDBJ databases">
        <title>Evolutionary Origins and Diversification of the Mycorrhizal Mutualists.</title>
        <authorList>
            <consortium name="DOE Joint Genome Institute"/>
            <consortium name="Mycorrhizal Genomics Consortium"/>
            <person name="Kohler A."/>
            <person name="Kuo A."/>
            <person name="Nagy L.G."/>
            <person name="Floudas D."/>
            <person name="Copeland A."/>
            <person name="Barry K.W."/>
            <person name="Cichocki N."/>
            <person name="Veneault-Fourrey C."/>
            <person name="LaButti K."/>
            <person name="Lindquist E.A."/>
            <person name="Lipzen A."/>
            <person name="Lundell T."/>
            <person name="Morin E."/>
            <person name="Murat C."/>
            <person name="Riley R."/>
            <person name="Ohm R."/>
            <person name="Sun H."/>
            <person name="Tunlid A."/>
            <person name="Henrissat B."/>
            <person name="Grigoriev I.V."/>
            <person name="Hibbett D.S."/>
            <person name="Martin F."/>
        </authorList>
    </citation>
    <scope>NUCLEOTIDE SEQUENCE [LARGE SCALE GENOMIC DNA]</scope>
    <source>
        <strain evidence="1 2">Koide BX008</strain>
    </source>
</reference>
<dbReference type="Proteomes" id="UP000054549">
    <property type="component" value="Unassembled WGS sequence"/>
</dbReference>
<accession>A0A0C2TAR8</accession>
<gene>
    <name evidence="1" type="ORF">M378DRAFT_11898</name>
</gene>
<organism evidence="1 2">
    <name type="scientific">Amanita muscaria (strain Koide BX008)</name>
    <dbReference type="NCBI Taxonomy" id="946122"/>
    <lineage>
        <taxon>Eukaryota</taxon>
        <taxon>Fungi</taxon>
        <taxon>Dikarya</taxon>
        <taxon>Basidiomycota</taxon>
        <taxon>Agaricomycotina</taxon>
        <taxon>Agaricomycetes</taxon>
        <taxon>Agaricomycetidae</taxon>
        <taxon>Agaricales</taxon>
        <taxon>Pluteineae</taxon>
        <taxon>Amanitaceae</taxon>
        <taxon>Amanita</taxon>
    </lineage>
</organism>
<protein>
    <submittedName>
        <fullName evidence="1">Uncharacterized protein</fullName>
    </submittedName>
</protein>
<dbReference type="EMBL" id="KN818255">
    <property type="protein sequence ID" value="KIL63814.1"/>
    <property type="molecule type" value="Genomic_DNA"/>
</dbReference>
<keyword evidence="2" id="KW-1185">Reference proteome</keyword>
<evidence type="ECO:0000313" key="1">
    <source>
        <dbReference type="EMBL" id="KIL63814.1"/>
    </source>
</evidence>